<protein>
    <submittedName>
        <fullName evidence="1">Uncharacterized protein</fullName>
    </submittedName>
</protein>
<accession>A0ABY6D312</accession>
<dbReference type="Proteomes" id="UP001062165">
    <property type="component" value="Chromosome"/>
</dbReference>
<proteinExistence type="predicted"/>
<dbReference type="EMBL" id="CP106735">
    <property type="protein sequence ID" value="UXX79488.1"/>
    <property type="molecule type" value="Genomic_DNA"/>
</dbReference>
<evidence type="ECO:0000313" key="2">
    <source>
        <dbReference type="Proteomes" id="UP001062165"/>
    </source>
</evidence>
<reference evidence="1" key="1">
    <citation type="submission" date="2022-10" db="EMBL/GenBank/DDBJ databases">
        <title>Comparative genomics and taxonomic characterization of three novel marine species of genus Reichenbachiella exhibiting antioxidant and polysaccharide degradation activities.</title>
        <authorList>
            <person name="Muhammad N."/>
            <person name="Lee Y.-J."/>
            <person name="Ko J."/>
            <person name="Kim S.-G."/>
        </authorList>
    </citation>
    <scope>NUCLEOTIDE SEQUENCE</scope>
    <source>
        <strain evidence="1">Wsw4-B4</strain>
    </source>
</reference>
<gene>
    <name evidence="1" type="ORF">N7E81_19255</name>
</gene>
<organism evidence="1 2">
    <name type="scientific">Reichenbachiella carrageenanivorans</name>
    <dbReference type="NCBI Taxonomy" id="2979869"/>
    <lineage>
        <taxon>Bacteria</taxon>
        <taxon>Pseudomonadati</taxon>
        <taxon>Bacteroidota</taxon>
        <taxon>Cytophagia</taxon>
        <taxon>Cytophagales</taxon>
        <taxon>Reichenbachiellaceae</taxon>
        <taxon>Reichenbachiella</taxon>
    </lineage>
</organism>
<keyword evidence="2" id="KW-1185">Reference proteome</keyword>
<sequence length="260" mass="29901">MHPLDRIAINAQKKEESYFDELADSQEFYSLKAACDTEETGPNYPQIKDITGGNWDIKDPKSMYNQFTFYSTPTDTAPDFGVFNLYGSSKFTDLVSNGVLGTFSLIISEKFKNILEDFELGNHWFFPVYLNHKSETMKYFVLHLKNDLSDRVIYEQSIFYTQEGLIGKNKKDITFDSEEHYQKYREELKNQSPNSLLPKTSIKAKKIVIDNSINIDVVTSKRTGIDIFISSKLANKILESRLTGIDVKKTKKLHKNTANK</sequence>
<dbReference type="RefSeq" id="WP_263051222.1">
    <property type="nucleotide sequence ID" value="NZ_CP106735.1"/>
</dbReference>
<name>A0ABY6D312_9BACT</name>
<evidence type="ECO:0000313" key="1">
    <source>
        <dbReference type="EMBL" id="UXX79488.1"/>
    </source>
</evidence>